<accession>A0A7V9Z801</accession>
<dbReference type="EMBL" id="JACDUT010000007">
    <property type="protein sequence ID" value="MBA2875623.1"/>
    <property type="molecule type" value="Genomic_DNA"/>
</dbReference>
<evidence type="ECO:0000313" key="1">
    <source>
        <dbReference type="EMBL" id="MBA2875623.1"/>
    </source>
</evidence>
<dbReference type="AlphaFoldDB" id="A0A7V9Z801"/>
<proteinExistence type="predicted"/>
<protein>
    <submittedName>
        <fullName evidence="1">Uncharacterized protein</fullName>
    </submittedName>
</protein>
<sequence length="55" mass="6667">MREHALQDYIKTWGYFTNWLKKNYGEIQAIDQLTTEVLRISINYMERVAKRIMDA</sequence>
<dbReference type="RefSeq" id="WP_181556417.1">
    <property type="nucleotide sequence ID" value="NZ_CP064060.1"/>
</dbReference>
<name>A0A7V9Z801_9BACL</name>
<organism evidence="1 2">
    <name type="scientific">Thermaerobacillus caldiproteolyticus</name>
    <dbReference type="NCBI Taxonomy" id="247480"/>
    <lineage>
        <taxon>Bacteria</taxon>
        <taxon>Bacillati</taxon>
        <taxon>Bacillota</taxon>
        <taxon>Bacilli</taxon>
        <taxon>Bacillales</taxon>
        <taxon>Anoxybacillaceae</taxon>
        <taxon>Thermaerobacillus</taxon>
    </lineage>
</organism>
<evidence type="ECO:0000313" key="2">
    <source>
        <dbReference type="Proteomes" id="UP000523087"/>
    </source>
</evidence>
<comment type="caution">
    <text evidence="1">The sequence shown here is derived from an EMBL/GenBank/DDBJ whole genome shotgun (WGS) entry which is preliminary data.</text>
</comment>
<gene>
    <name evidence="1" type="ORF">HNR31_002413</name>
</gene>
<keyword evidence="2" id="KW-1185">Reference proteome</keyword>
<reference evidence="1 2" key="1">
    <citation type="submission" date="2020-07" db="EMBL/GenBank/DDBJ databases">
        <title>Genomic Encyclopedia of Type Strains, Phase IV (KMG-IV): sequencing the most valuable type-strain genomes for metagenomic binning, comparative biology and taxonomic classification.</title>
        <authorList>
            <person name="Goeker M."/>
        </authorList>
    </citation>
    <scope>NUCLEOTIDE SEQUENCE [LARGE SCALE GENOMIC DNA]</scope>
    <source>
        <strain evidence="1 2">DSM 15730</strain>
    </source>
</reference>
<dbReference type="Proteomes" id="UP000523087">
    <property type="component" value="Unassembled WGS sequence"/>
</dbReference>